<dbReference type="Proteomes" id="UP001304340">
    <property type="component" value="Chromosome"/>
</dbReference>
<dbReference type="RefSeq" id="WP_319156926.1">
    <property type="nucleotide sequence ID" value="NZ_CP138359.1"/>
</dbReference>
<evidence type="ECO:0008006" key="3">
    <source>
        <dbReference type="Google" id="ProtNLM"/>
    </source>
</evidence>
<proteinExistence type="predicted"/>
<reference evidence="2" key="1">
    <citation type="submission" date="2023-11" db="EMBL/GenBank/DDBJ databases">
        <authorList>
            <person name="Helweg L.P."/>
            <person name="Kiel A."/>
            <person name="Hitz F."/>
            <person name="Ruckert-Reed C."/>
            <person name="Busche T."/>
            <person name="Kaltschmidt B."/>
            <person name="Kaltschmidt C."/>
        </authorList>
    </citation>
    <scope>NUCLEOTIDE SEQUENCE [LARGE SCALE GENOMIC DNA]</scope>
    <source>
        <strain evidence="2">4.1</strain>
    </source>
</reference>
<dbReference type="AlphaFoldDB" id="A0AAF1C452"/>
<evidence type="ECO:0000313" key="1">
    <source>
        <dbReference type="EMBL" id="WPF81948.1"/>
    </source>
</evidence>
<dbReference type="KEGG" id="sbil:SANBI_003271"/>
<protein>
    <recommendedName>
        <fullName evidence="3">SseB protein N-terminal domain-containing protein</fullName>
    </recommendedName>
</protein>
<evidence type="ECO:0000313" key="2">
    <source>
        <dbReference type="Proteomes" id="UP001304340"/>
    </source>
</evidence>
<gene>
    <name evidence="1" type="ORF">SANBI_003271</name>
</gene>
<keyword evidence="2" id="KW-1185">Reference proteome</keyword>
<dbReference type="EMBL" id="CP138359">
    <property type="protein sequence ID" value="WPF81948.1"/>
    <property type="molecule type" value="Genomic_DNA"/>
</dbReference>
<accession>A0AAF1C452</accession>
<name>A0AAF1C452_9MICO</name>
<sequence length="298" mass="30663">MKPSPSSAVIDSLVASAVAAGAGDGSGSKEAAVAWGALWRTVLELPRWFFVKDDSGSMRPGLVTFNGESAVPAFTDMARAIAFADGGRGGTNAVFASPPRDVLQAAASMEDSGVGLFAFDVQDTPFGIKPSMLRTLLDDLARLKARTAQTPAGQDDTQESTIVDELAASARATPGDTAAQSALWQAVFELDHWYFVPRGPSQTPLAVSHEAGPTLVAFTSASRAAAFAARLPEDETVPAEDRAAAPSVVAVPTASVVGYVEALVEAGVAVVHVDPANGAFSVSASSLRALHERVVGSL</sequence>
<organism evidence="1 2">
    <name type="scientific">Sanguibacter biliveldensis</name>
    <dbReference type="NCBI Taxonomy" id="3030830"/>
    <lineage>
        <taxon>Bacteria</taxon>
        <taxon>Bacillati</taxon>
        <taxon>Actinomycetota</taxon>
        <taxon>Actinomycetes</taxon>
        <taxon>Micrococcales</taxon>
        <taxon>Sanguibacteraceae</taxon>
        <taxon>Sanguibacter</taxon>
    </lineage>
</organism>